<reference evidence="4" key="1">
    <citation type="submission" date="2022-06" db="EMBL/GenBank/DDBJ databases">
        <title>Gramella sediminis sp. nov., isolated from deep-sea sediment of the Indian Ocean.</title>
        <authorList>
            <person name="Yang L."/>
        </authorList>
    </citation>
    <scope>NUCLEOTIDE SEQUENCE</scope>
    <source>
        <strain evidence="4">HMD3159</strain>
    </source>
</reference>
<dbReference type="InterPro" id="IPR029044">
    <property type="entry name" value="Nucleotide-diphossugar_trans"/>
</dbReference>
<gene>
    <name evidence="4" type="ORF">NE848_07475</name>
</gene>
<keyword evidence="1 4" id="KW-0808">Transferase</keyword>
<evidence type="ECO:0000313" key="5">
    <source>
        <dbReference type="Proteomes" id="UP001155077"/>
    </source>
</evidence>
<dbReference type="SUPFAM" id="SSF53448">
    <property type="entry name" value="Nucleotide-diphospho-sugar transferases"/>
    <property type="match status" value="1"/>
</dbReference>
<comment type="caution">
    <text evidence="4">The sequence shown here is derived from an EMBL/GenBank/DDBJ whole genome shotgun (WGS) entry which is preliminary data.</text>
</comment>
<name>A0ABT0Z0G1_9FLAO</name>
<organism evidence="4 5">
    <name type="scientific">Gramella jeungdoensis</name>
    <dbReference type="NCBI Taxonomy" id="708091"/>
    <lineage>
        <taxon>Bacteria</taxon>
        <taxon>Pseudomonadati</taxon>
        <taxon>Bacteroidota</taxon>
        <taxon>Flavobacteriia</taxon>
        <taxon>Flavobacteriales</taxon>
        <taxon>Flavobacteriaceae</taxon>
        <taxon>Christiangramia</taxon>
    </lineage>
</organism>
<dbReference type="PANTHER" id="PTHR43685">
    <property type="entry name" value="GLYCOSYLTRANSFERASE"/>
    <property type="match status" value="1"/>
</dbReference>
<dbReference type="Pfam" id="PF00535">
    <property type="entry name" value="Glycos_transf_2"/>
    <property type="match status" value="1"/>
</dbReference>
<dbReference type="GO" id="GO:0016757">
    <property type="term" value="F:glycosyltransferase activity"/>
    <property type="evidence" value="ECO:0007669"/>
    <property type="project" value="UniProtKB-KW"/>
</dbReference>
<dbReference type="Pfam" id="PF02709">
    <property type="entry name" value="Glyco_transf_7C"/>
    <property type="match status" value="1"/>
</dbReference>
<feature type="domain" description="Glycosyltransferase 2-like" evidence="2">
    <location>
        <begin position="23"/>
        <end position="134"/>
    </location>
</feature>
<dbReference type="InterPro" id="IPR050834">
    <property type="entry name" value="Glycosyltransf_2"/>
</dbReference>
<proteinExistence type="predicted"/>
<dbReference type="PANTHER" id="PTHR43685:SF2">
    <property type="entry name" value="GLYCOSYLTRANSFERASE 2-LIKE DOMAIN-CONTAINING PROTEIN"/>
    <property type="match status" value="1"/>
</dbReference>
<evidence type="ECO:0000259" key="3">
    <source>
        <dbReference type="Pfam" id="PF02709"/>
    </source>
</evidence>
<dbReference type="RefSeq" id="WP_252112027.1">
    <property type="nucleotide sequence ID" value="NZ_JAMSCK010000002.1"/>
</dbReference>
<protein>
    <submittedName>
        <fullName evidence="4">Glycosyltransferase</fullName>
        <ecNumber evidence="4">2.4.-.-</ecNumber>
    </submittedName>
</protein>
<dbReference type="Proteomes" id="UP001155077">
    <property type="component" value="Unassembled WGS sequence"/>
</dbReference>
<keyword evidence="5" id="KW-1185">Reference proteome</keyword>
<keyword evidence="4" id="KW-0328">Glycosyltransferase</keyword>
<evidence type="ECO:0000256" key="1">
    <source>
        <dbReference type="ARBA" id="ARBA00022679"/>
    </source>
</evidence>
<dbReference type="InterPro" id="IPR027791">
    <property type="entry name" value="Galactosyl_T_C"/>
</dbReference>
<dbReference type="InterPro" id="IPR001173">
    <property type="entry name" value="Glyco_trans_2-like"/>
</dbReference>
<dbReference type="EC" id="2.4.-.-" evidence="4"/>
<dbReference type="Gene3D" id="3.90.550.10">
    <property type="entry name" value="Spore Coat Polysaccharide Biosynthesis Protein SpsA, Chain A"/>
    <property type="match status" value="1"/>
</dbReference>
<sequence length="368" mass="43739">MNKSISLLFAYRDRDHSRVFHSMKSLEKQTDKDFHVIFVDYGSSEKNSQTILNTLSEFNFVDYHYVAHPGLLWNKSKAFNYGIWKSKSDYIITADIDLIFHPEFVASAKRLAKPNNYTVFSYAYLQKEETTSDISNLKFSDLKPSHTGYITGSGLYPKPYLEKIHGFDEFYHFYGSEDEDLFIRLENAGLYKKEEERNMLAHQWHPRYPFEENNELSVQPKVSNIRRINLRHYQIARERKKVIPDNQEKWGVCYSKEDLNALLSPDVEYDLSNLSALVDHFINEELPSYKNKVVSVTFRKDKDQKSLKFFLRKMLKQNYQPLISLKEINDKILKKIIFEYRHHNYLYKIENDLRSIKFIIDLRNSSKN</sequence>
<accession>A0ABT0Z0G1</accession>
<feature type="domain" description="Galactosyltransferase C-terminal" evidence="3">
    <location>
        <begin position="141"/>
        <end position="190"/>
    </location>
</feature>
<dbReference type="EMBL" id="JAMSCK010000002">
    <property type="protein sequence ID" value="MCM8569213.1"/>
    <property type="molecule type" value="Genomic_DNA"/>
</dbReference>
<evidence type="ECO:0000313" key="4">
    <source>
        <dbReference type="EMBL" id="MCM8569213.1"/>
    </source>
</evidence>
<evidence type="ECO:0000259" key="2">
    <source>
        <dbReference type="Pfam" id="PF00535"/>
    </source>
</evidence>